<dbReference type="EMBL" id="AJWJ01000041">
    <property type="protein sequence ID" value="KAF2077048.1"/>
    <property type="molecule type" value="Genomic_DNA"/>
</dbReference>
<dbReference type="OrthoDB" id="19295at2759"/>
<reference evidence="1" key="1">
    <citation type="submission" date="2020-01" db="EMBL/GenBank/DDBJ databases">
        <title>Development of genomics and gene disruption for Polysphondylium violaceum indicates a role for the polyketide synthase stlB in stalk morphogenesis.</title>
        <authorList>
            <person name="Narita B."/>
            <person name="Kawabe Y."/>
            <person name="Kin K."/>
            <person name="Saito T."/>
            <person name="Gibbs R."/>
            <person name="Kuspa A."/>
            <person name="Muzny D."/>
            <person name="Queller D."/>
            <person name="Richards S."/>
            <person name="Strassman J."/>
            <person name="Sucgang R."/>
            <person name="Worley K."/>
            <person name="Schaap P."/>
        </authorList>
    </citation>
    <scope>NUCLEOTIDE SEQUENCE</scope>
    <source>
        <strain evidence="1">QSvi11</strain>
    </source>
</reference>
<protein>
    <submittedName>
        <fullName evidence="1">Uncharacterized protein</fullName>
    </submittedName>
</protein>
<evidence type="ECO:0000313" key="2">
    <source>
        <dbReference type="Proteomes" id="UP000695562"/>
    </source>
</evidence>
<dbReference type="AlphaFoldDB" id="A0A8J4PZH3"/>
<proteinExistence type="predicted"/>
<gene>
    <name evidence="1" type="ORF">CYY_001680</name>
</gene>
<sequence>MEEQTIIQNIKQYCQKNGIKTNKILVITIQENRGTSFCSLIVDFEKEKLLENYPAELLNAYKEKREGDYLICYLENLDEIKNLQPQSSVDKQDNQPFCCKNITPYKSIRTDRDTVFRDFISGQGNHPEYVFEIKEQVDNGPLLSTHYYVLENGHISRTTTKPTQKVHSFKNYKCLVHKLFYAVDLYKKGDAPGYNFHHMRLNPYQNINQQLLNNFFTVSNK</sequence>
<keyword evidence="2" id="KW-1185">Reference proteome</keyword>
<accession>A0A8J4PZH3</accession>
<evidence type="ECO:0000313" key="1">
    <source>
        <dbReference type="EMBL" id="KAF2077048.1"/>
    </source>
</evidence>
<organism evidence="1 2">
    <name type="scientific">Polysphondylium violaceum</name>
    <dbReference type="NCBI Taxonomy" id="133409"/>
    <lineage>
        <taxon>Eukaryota</taxon>
        <taxon>Amoebozoa</taxon>
        <taxon>Evosea</taxon>
        <taxon>Eumycetozoa</taxon>
        <taxon>Dictyostelia</taxon>
        <taxon>Dictyosteliales</taxon>
        <taxon>Dictyosteliaceae</taxon>
        <taxon>Polysphondylium</taxon>
    </lineage>
</organism>
<comment type="caution">
    <text evidence="1">The sequence shown here is derived from an EMBL/GenBank/DDBJ whole genome shotgun (WGS) entry which is preliminary data.</text>
</comment>
<name>A0A8J4PZH3_9MYCE</name>
<dbReference type="Proteomes" id="UP000695562">
    <property type="component" value="Unassembled WGS sequence"/>
</dbReference>